<accession>W4G3B1</accession>
<protein>
    <recommendedName>
        <fullName evidence="2">Reverse transcriptase zinc-binding domain-containing protein</fullName>
    </recommendedName>
</protein>
<sequence length="224" mass="26161">MLYHLSYDWTKYMRFVRRACRAPTPVQGDVWLRLILHMLPVNSRFAYKQLTDPEAITCVYGCGNVETEHHAFHTCNEVFPTWQFHAVMSKPSIMPSTRAMKSFRHGNFTQEPGVGLGPTCAANKPALFKLWTLLTASVLHTIWTQHNAIKYDDKTPWPQRVWEETTFIGWMAAVRRWLRLQDPTDALRINVLAQLAKLKRQRPYNTLWLKYPNCLILEFSARTP</sequence>
<dbReference type="OrthoDB" id="74791at2759"/>
<evidence type="ECO:0000313" key="1">
    <source>
        <dbReference type="EMBL" id="ETV73534.1"/>
    </source>
</evidence>
<name>W4G3B1_APHAT</name>
<reference evidence="1" key="1">
    <citation type="submission" date="2013-12" db="EMBL/GenBank/DDBJ databases">
        <title>The Genome Sequence of Aphanomyces astaci APO3.</title>
        <authorList>
            <consortium name="The Broad Institute Genomics Platform"/>
            <person name="Russ C."/>
            <person name="Tyler B."/>
            <person name="van West P."/>
            <person name="Dieguez-Uribeondo J."/>
            <person name="Young S.K."/>
            <person name="Zeng Q."/>
            <person name="Gargeya S."/>
            <person name="Fitzgerald M."/>
            <person name="Abouelleil A."/>
            <person name="Alvarado L."/>
            <person name="Chapman S.B."/>
            <person name="Gainer-Dewar J."/>
            <person name="Goldberg J."/>
            <person name="Griggs A."/>
            <person name="Gujja S."/>
            <person name="Hansen M."/>
            <person name="Howarth C."/>
            <person name="Imamovic A."/>
            <person name="Ireland A."/>
            <person name="Larimer J."/>
            <person name="McCowan C."/>
            <person name="Murphy C."/>
            <person name="Pearson M."/>
            <person name="Poon T.W."/>
            <person name="Priest M."/>
            <person name="Roberts A."/>
            <person name="Saif S."/>
            <person name="Shea T."/>
            <person name="Sykes S."/>
            <person name="Wortman J."/>
            <person name="Nusbaum C."/>
            <person name="Birren B."/>
        </authorList>
    </citation>
    <scope>NUCLEOTIDE SEQUENCE [LARGE SCALE GENOMIC DNA]</scope>
    <source>
        <strain evidence="1">APO3</strain>
    </source>
</reference>
<dbReference type="AlphaFoldDB" id="W4G3B1"/>
<evidence type="ECO:0008006" key="2">
    <source>
        <dbReference type="Google" id="ProtNLM"/>
    </source>
</evidence>
<dbReference type="RefSeq" id="XP_009836960.1">
    <property type="nucleotide sequence ID" value="XM_009838658.1"/>
</dbReference>
<dbReference type="GeneID" id="20813655"/>
<dbReference type="EMBL" id="KI913148">
    <property type="protein sequence ID" value="ETV73534.1"/>
    <property type="molecule type" value="Genomic_DNA"/>
</dbReference>
<dbReference type="VEuPathDB" id="FungiDB:H257_11659"/>
<proteinExistence type="predicted"/>
<organism evidence="1">
    <name type="scientific">Aphanomyces astaci</name>
    <name type="common">Crayfish plague agent</name>
    <dbReference type="NCBI Taxonomy" id="112090"/>
    <lineage>
        <taxon>Eukaryota</taxon>
        <taxon>Sar</taxon>
        <taxon>Stramenopiles</taxon>
        <taxon>Oomycota</taxon>
        <taxon>Saprolegniomycetes</taxon>
        <taxon>Saprolegniales</taxon>
        <taxon>Verrucalvaceae</taxon>
        <taxon>Aphanomyces</taxon>
    </lineage>
</organism>
<gene>
    <name evidence="1" type="ORF">H257_11659</name>
</gene>